<organism evidence="2 3">
    <name type="scientific">Podospora australis</name>
    <dbReference type="NCBI Taxonomy" id="1536484"/>
    <lineage>
        <taxon>Eukaryota</taxon>
        <taxon>Fungi</taxon>
        <taxon>Dikarya</taxon>
        <taxon>Ascomycota</taxon>
        <taxon>Pezizomycotina</taxon>
        <taxon>Sordariomycetes</taxon>
        <taxon>Sordariomycetidae</taxon>
        <taxon>Sordariales</taxon>
        <taxon>Podosporaceae</taxon>
        <taxon>Podospora</taxon>
    </lineage>
</organism>
<dbReference type="PANTHER" id="PTHR35605:SF1">
    <property type="entry name" value="ECP2 EFFECTOR PROTEIN DOMAIN-CONTAINING PROTEIN-RELATED"/>
    <property type="match status" value="1"/>
</dbReference>
<evidence type="ECO:0000256" key="1">
    <source>
        <dbReference type="SAM" id="SignalP"/>
    </source>
</evidence>
<accession>A0AAN6X4L3</accession>
<dbReference type="PANTHER" id="PTHR35605">
    <property type="entry name" value="ECP2 EFFECTOR PROTEIN DOMAIN-CONTAINING PROTEIN-RELATED"/>
    <property type="match status" value="1"/>
</dbReference>
<feature type="chain" id="PRO_5042834107" description="Secreted protein" evidence="1">
    <location>
        <begin position="18"/>
        <end position="218"/>
    </location>
</feature>
<name>A0AAN6X4L3_9PEZI</name>
<evidence type="ECO:0000313" key="3">
    <source>
        <dbReference type="Proteomes" id="UP001302126"/>
    </source>
</evidence>
<feature type="signal peptide" evidence="1">
    <location>
        <begin position="1"/>
        <end position="17"/>
    </location>
</feature>
<evidence type="ECO:0008006" key="4">
    <source>
        <dbReference type="Google" id="ProtNLM"/>
    </source>
</evidence>
<proteinExistence type="predicted"/>
<keyword evidence="1" id="KW-0732">Signal</keyword>
<dbReference type="EMBL" id="MU864360">
    <property type="protein sequence ID" value="KAK4191277.1"/>
    <property type="molecule type" value="Genomic_DNA"/>
</dbReference>
<evidence type="ECO:0000313" key="2">
    <source>
        <dbReference type="EMBL" id="KAK4191277.1"/>
    </source>
</evidence>
<gene>
    <name evidence="2" type="ORF">QBC35DRAFT_471016</name>
</gene>
<keyword evidence="3" id="KW-1185">Reference proteome</keyword>
<reference evidence="2" key="2">
    <citation type="submission" date="2023-05" db="EMBL/GenBank/DDBJ databases">
        <authorList>
            <consortium name="Lawrence Berkeley National Laboratory"/>
            <person name="Steindorff A."/>
            <person name="Hensen N."/>
            <person name="Bonometti L."/>
            <person name="Westerberg I."/>
            <person name="Brannstrom I.O."/>
            <person name="Guillou S."/>
            <person name="Cros-Aarteil S."/>
            <person name="Calhoun S."/>
            <person name="Haridas S."/>
            <person name="Kuo A."/>
            <person name="Mondo S."/>
            <person name="Pangilinan J."/>
            <person name="Riley R."/>
            <person name="Labutti K."/>
            <person name="Andreopoulos B."/>
            <person name="Lipzen A."/>
            <person name="Chen C."/>
            <person name="Yanf M."/>
            <person name="Daum C."/>
            <person name="Ng V."/>
            <person name="Clum A."/>
            <person name="Ohm R."/>
            <person name="Martin F."/>
            <person name="Silar P."/>
            <person name="Natvig D."/>
            <person name="Lalanne C."/>
            <person name="Gautier V."/>
            <person name="Ament-Velasquez S.L."/>
            <person name="Kruys A."/>
            <person name="Hutchinson M.I."/>
            <person name="Powell A.J."/>
            <person name="Barry K."/>
            <person name="Miller A.N."/>
            <person name="Grigoriev I.V."/>
            <person name="Debuchy R."/>
            <person name="Gladieux P."/>
            <person name="Thoren M.H."/>
            <person name="Johannesson H."/>
        </authorList>
    </citation>
    <scope>NUCLEOTIDE SEQUENCE</scope>
    <source>
        <strain evidence="2">PSN309</strain>
    </source>
</reference>
<dbReference type="Proteomes" id="UP001302126">
    <property type="component" value="Unassembled WGS sequence"/>
</dbReference>
<reference evidence="2" key="1">
    <citation type="journal article" date="2023" name="Mol. Phylogenet. Evol.">
        <title>Genome-scale phylogeny and comparative genomics of the fungal order Sordariales.</title>
        <authorList>
            <person name="Hensen N."/>
            <person name="Bonometti L."/>
            <person name="Westerberg I."/>
            <person name="Brannstrom I.O."/>
            <person name="Guillou S."/>
            <person name="Cros-Aarteil S."/>
            <person name="Calhoun S."/>
            <person name="Haridas S."/>
            <person name="Kuo A."/>
            <person name="Mondo S."/>
            <person name="Pangilinan J."/>
            <person name="Riley R."/>
            <person name="LaButti K."/>
            <person name="Andreopoulos B."/>
            <person name="Lipzen A."/>
            <person name="Chen C."/>
            <person name="Yan M."/>
            <person name="Daum C."/>
            <person name="Ng V."/>
            <person name="Clum A."/>
            <person name="Steindorff A."/>
            <person name="Ohm R.A."/>
            <person name="Martin F."/>
            <person name="Silar P."/>
            <person name="Natvig D.O."/>
            <person name="Lalanne C."/>
            <person name="Gautier V."/>
            <person name="Ament-Velasquez S.L."/>
            <person name="Kruys A."/>
            <person name="Hutchinson M.I."/>
            <person name="Powell A.J."/>
            <person name="Barry K."/>
            <person name="Miller A.N."/>
            <person name="Grigoriev I.V."/>
            <person name="Debuchy R."/>
            <person name="Gladieux P."/>
            <person name="Hiltunen Thoren M."/>
            <person name="Johannesson H."/>
        </authorList>
    </citation>
    <scope>NUCLEOTIDE SEQUENCE</scope>
    <source>
        <strain evidence="2">PSN309</strain>
    </source>
</reference>
<protein>
    <recommendedName>
        <fullName evidence="4">Secreted protein</fullName>
    </recommendedName>
</protein>
<sequence>MLFKGLITLAMASLAVAITQKAPAADDKPAPDGVIPGYEIVPVTWEVRAFDDGPLLSINGTVEQVMDELRKINPNIDAEVHAAAAAAKLENRDSPSLDTSLLSKRYDREGHFCGGRWPVAAIGSIWSGIEYLRGVKGQPGQSGSGKCGRVSCSDNGAIYWCNDNTGYKTLNSWSDIANAADYIARNCVFDNPGYFLWGTSGQIFYKDKWNVIVRNDNC</sequence>
<comment type="caution">
    <text evidence="2">The sequence shown here is derived from an EMBL/GenBank/DDBJ whole genome shotgun (WGS) entry which is preliminary data.</text>
</comment>
<dbReference type="AlphaFoldDB" id="A0AAN6X4L3"/>